<dbReference type="PANTHER" id="PTHR46211:SF1">
    <property type="entry name" value="GLYCEROPHOSPHODIESTER PHOSPHODIESTERASE, CYTOPLASMIC"/>
    <property type="match status" value="1"/>
</dbReference>
<name>A0A430ARP3_9ENTE</name>
<dbReference type="PROSITE" id="PS51704">
    <property type="entry name" value="GP_PDE"/>
    <property type="match status" value="1"/>
</dbReference>
<dbReference type="EMBL" id="NGKA01000013">
    <property type="protein sequence ID" value="RSU10725.1"/>
    <property type="molecule type" value="Genomic_DNA"/>
</dbReference>
<dbReference type="Proteomes" id="UP000287605">
    <property type="component" value="Unassembled WGS sequence"/>
</dbReference>
<protein>
    <submittedName>
        <fullName evidence="2">Glycerophosphodiester phosphodiesterase</fullName>
    </submittedName>
</protein>
<comment type="caution">
    <text evidence="2">The sequence shown here is derived from an EMBL/GenBank/DDBJ whole genome shotgun (WGS) entry which is preliminary data.</text>
</comment>
<keyword evidence="3" id="KW-1185">Reference proteome</keyword>
<gene>
    <name evidence="2" type="ORF">CBF29_09070</name>
</gene>
<dbReference type="GO" id="GO:0006629">
    <property type="term" value="P:lipid metabolic process"/>
    <property type="evidence" value="ECO:0007669"/>
    <property type="project" value="InterPro"/>
</dbReference>
<organism evidence="2 3">
    <name type="scientific">Vagococcus elongatus</name>
    <dbReference type="NCBI Taxonomy" id="180344"/>
    <lineage>
        <taxon>Bacteria</taxon>
        <taxon>Bacillati</taxon>
        <taxon>Bacillota</taxon>
        <taxon>Bacilli</taxon>
        <taxon>Lactobacillales</taxon>
        <taxon>Enterococcaceae</taxon>
        <taxon>Vagococcus</taxon>
    </lineage>
</organism>
<evidence type="ECO:0000259" key="1">
    <source>
        <dbReference type="PROSITE" id="PS51704"/>
    </source>
</evidence>
<dbReference type="PANTHER" id="PTHR46211">
    <property type="entry name" value="GLYCEROPHOSPHORYL DIESTER PHOSPHODIESTERASE"/>
    <property type="match status" value="1"/>
</dbReference>
<feature type="domain" description="GP-PDE" evidence="1">
    <location>
        <begin position="6"/>
        <end position="243"/>
    </location>
</feature>
<sequence>MATIKTKVFAHRGSKGTHPENTLPAFEEAVDCLAEGIELDVHLSRDGQLIVMHDEKVDRTTDGQGRIADLTLAQLKELDGGSWFSEKFAGTKIPTLPEVTSFLQEKAYRGTLNIEIKTDVIQYEGIEQKVNDWMESRQWSFTYLYSSFHFPSLEKLALIAPDTQRAFIMFAEEELIQLGVYSPIISGLHPKYTWIEKQSPNVSDFPKDLRPWTVNKKEQMIDCFNKKLTAIHTDYPQKALEVRKEWQNKYGG</sequence>
<dbReference type="Pfam" id="PF03009">
    <property type="entry name" value="GDPD"/>
    <property type="match status" value="1"/>
</dbReference>
<dbReference type="RefSeq" id="WP_126809410.1">
    <property type="nucleotide sequence ID" value="NZ_NGKA01000013.1"/>
</dbReference>
<dbReference type="OrthoDB" id="384721at2"/>
<dbReference type="Gene3D" id="3.20.20.190">
    <property type="entry name" value="Phosphatidylinositol (PI) phosphodiesterase"/>
    <property type="match status" value="1"/>
</dbReference>
<dbReference type="CDD" id="cd08563">
    <property type="entry name" value="GDPD_TtGDE_like"/>
    <property type="match status" value="1"/>
</dbReference>
<evidence type="ECO:0000313" key="3">
    <source>
        <dbReference type="Proteomes" id="UP000287605"/>
    </source>
</evidence>
<reference evidence="2 3" key="1">
    <citation type="submission" date="2017-05" db="EMBL/GenBank/DDBJ databases">
        <title>Vagococcus spp. assemblies.</title>
        <authorList>
            <person name="Gulvik C.A."/>
        </authorList>
    </citation>
    <scope>NUCLEOTIDE SEQUENCE [LARGE SCALE GENOMIC DNA]</scope>
    <source>
        <strain evidence="2 3">CCUG 51432</strain>
    </source>
</reference>
<dbReference type="SUPFAM" id="SSF51695">
    <property type="entry name" value="PLC-like phosphodiesterases"/>
    <property type="match status" value="1"/>
</dbReference>
<dbReference type="GO" id="GO:0008081">
    <property type="term" value="F:phosphoric diester hydrolase activity"/>
    <property type="evidence" value="ECO:0007669"/>
    <property type="project" value="InterPro"/>
</dbReference>
<evidence type="ECO:0000313" key="2">
    <source>
        <dbReference type="EMBL" id="RSU10725.1"/>
    </source>
</evidence>
<dbReference type="InterPro" id="IPR030395">
    <property type="entry name" value="GP_PDE_dom"/>
</dbReference>
<proteinExistence type="predicted"/>
<dbReference type="InterPro" id="IPR017946">
    <property type="entry name" value="PLC-like_Pdiesterase_TIM-brl"/>
</dbReference>
<accession>A0A430ARP3</accession>
<dbReference type="AlphaFoldDB" id="A0A430ARP3"/>